<keyword evidence="2" id="KW-1185">Reference proteome</keyword>
<dbReference type="AlphaFoldDB" id="A0A843TPT4"/>
<reference evidence="1" key="1">
    <citation type="submission" date="2017-07" db="EMBL/GenBank/DDBJ databases">
        <title>Taro Niue Genome Assembly and Annotation.</title>
        <authorList>
            <person name="Atibalentja N."/>
            <person name="Keating K."/>
            <person name="Fields C.J."/>
        </authorList>
    </citation>
    <scope>NUCLEOTIDE SEQUENCE</scope>
    <source>
        <strain evidence="1">Niue_2</strain>
        <tissue evidence="1">Leaf</tissue>
    </source>
</reference>
<evidence type="ECO:0000313" key="2">
    <source>
        <dbReference type="Proteomes" id="UP000652761"/>
    </source>
</evidence>
<dbReference type="Proteomes" id="UP000652761">
    <property type="component" value="Unassembled WGS sequence"/>
</dbReference>
<name>A0A843TPT4_COLES</name>
<proteinExistence type="predicted"/>
<comment type="caution">
    <text evidence="1">The sequence shown here is derived from an EMBL/GenBank/DDBJ whole genome shotgun (WGS) entry which is preliminary data.</text>
</comment>
<accession>A0A843TPT4</accession>
<evidence type="ECO:0000313" key="1">
    <source>
        <dbReference type="EMBL" id="MQL73051.1"/>
    </source>
</evidence>
<gene>
    <name evidence="1" type="ORF">Taro_005398</name>
</gene>
<sequence length="284" mass="31870">MLWWRFPRTVCHCPGEVHFQDCFALISVVVVLPQSVRYAVGFGWCVLEGFSQNGALVVLVEVLPGPACDASVVLLDVGFSLMVRVVWLFWLCVLVKVLPRIACCRSWRRFFPRVLCVRFGHRCVAPVVRKLSRRCCRLDCLYCSLLGHCQSRCVPLVVRLAAALASCPIGRFQVSRLRWWDFVCVPVSQMVCFVSRVLRALPDGGLVSVVVVRRVVLLMGASVLRCGFPSPAWKRLVMCVSFLYFFVVAQGGDAPMWCCVAKHCGSVDLFVPLVVEMGFCYLPK</sequence>
<organism evidence="1 2">
    <name type="scientific">Colocasia esculenta</name>
    <name type="common">Wild taro</name>
    <name type="synonym">Arum esculentum</name>
    <dbReference type="NCBI Taxonomy" id="4460"/>
    <lineage>
        <taxon>Eukaryota</taxon>
        <taxon>Viridiplantae</taxon>
        <taxon>Streptophyta</taxon>
        <taxon>Embryophyta</taxon>
        <taxon>Tracheophyta</taxon>
        <taxon>Spermatophyta</taxon>
        <taxon>Magnoliopsida</taxon>
        <taxon>Liliopsida</taxon>
        <taxon>Araceae</taxon>
        <taxon>Aroideae</taxon>
        <taxon>Colocasieae</taxon>
        <taxon>Colocasia</taxon>
    </lineage>
</organism>
<protein>
    <submittedName>
        <fullName evidence="1">Uncharacterized protein</fullName>
    </submittedName>
</protein>
<dbReference type="EMBL" id="NMUH01000151">
    <property type="protein sequence ID" value="MQL73051.1"/>
    <property type="molecule type" value="Genomic_DNA"/>
</dbReference>